<dbReference type="GO" id="GO:0005634">
    <property type="term" value="C:nucleus"/>
    <property type="evidence" value="ECO:0007669"/>
    <property type="project" value="UniProtKB-SubCell"/>
</dbReference>
<dbReference type="InterPro" id="IPR014009">
    <property type="entry name" value="PIK_FAT"/>
</dbReference>
<keyword evidence="13" id="KW-0539">Nucleus</keyword>
<evidence type="ECO:0000256" key="19">
    <source>
        <dbReference type="ARBA" id="ARBA00047899"/>
    </source>
</evidence>
<dbReference type="SMART" id="SM01342">
    <property type="entry name" value="TAN"/>
    <property type="match status" value="1"/>
</dbReference>
<feature type="region of interest" description="Disordered" evidence="21">
    <location>
        <begin position="750"/>
        <end position="779"/>
    </location>
</feature>
<evidence type="ECO:0000256" key="8">
    <source>
        <dbReference type="ARBA" id="ARBA00022679"/>
    </source>
</evidence>
<gene>
    <name evidence="25" type="ORF">K435DRAFT_730265</name>
</gene>
<comment type="catalytic activity">
    <reaction evidence="20">
        <text>L-seryl-[protein] + ATP = O-phospho-L-seryl-[protein] + ADP + H(+)</text>
        <dbReference type="Rhea" id="RHEA:17989"/>
        <dbReference type="Rhea" id="RHEA-COMP:9863"/>
        <dbReference type="Rhea" id="RHEA-COMP:11604"/>
        <dbReference type="ChEBI" id="CHEBI:15378"/>
        <dbReference type="ChEBI" id="CHEBI:29999"/>
        <dbReference type="ChEBI" id="CHEBI:30616"/>
        <dbReference type="ChEBI" id="CHEBI:83421"/>
        <dbReference type="ChEBI" id="CHEBI:456216"/>
        <dbReference type="EC" id="2.7.11.1"/>
    </reaction>
</comment>
<protein>
    <recommendedName>
        <fullName evidence="5">Serine/threonine-protein kinase TEL1</fullName>
        <ecNumber evidence="4">2.7.11.1</ecNumber>
    </recommendedName>
    <alternativeName>
        <fullName evidence="15">ATM homolog</fullName>
    </alternativeName>
    <alternativeName>
        <fullName evidence="17 18">DNA-damage checkpoint kinase TEL1</fullName>
    </alternativeName>
    <alternativeName>
        <fullName evidence="6">Serine/threonine-protein kinase tel1</fullName>
    </alternativeName>
    <alternativeName>
        <fullName evidence="16">Telomere length regulation protein 1</fullName>
    </alternativeName>
</protein>
<dbReference type="InterPro" id="IPR044107">
    <property type="entry name" value="PIKKc_ATM"/>
</dbReference>
<dbReference type="PROSITE" id="PS51189">
    <property type="entry name" value="FAT"/>
    <property type="match status" value="1"/>
</dbReference>
<keyword evidence="26" id="KW-1185">Reference proteome</keyword>
<feature type="domain" description="FATC" evidence="24">
    <location>
        <begin position="3023"/>
        <end position="3055"/>
    </location>
</feature>
<dbReference type="PROSITE" id="PS00916">
    <property type="entry name" value="PI3_4_KINASE_2"/>
    <property type="match status" value="1"/>
</dbReference>
<evidence type="ECO:0000256" key="17">
    <source>
        <dbReference type="ARBA" id="ARBA00031460"/>
    </source>
</evidence>
<dbReference type="GO" id="GO:0006281">
    <property type="term" value="P:DNA repair"/>
    <property type="evidence" value="ECO:0007669"/>
    <property type="project" value="InterPro"/>
</dbReference>
<dbReference type="InterPro" id="IPR000403">
    <property type="entry name" value="PI3/4_kinase_cat_dom"/>
</dbReference>
<evidence type="ECO:0000256" key="4">
    <source>
        <dbReference type="ARBA" id="ARBA00012513"/>
    </source>
</evidence>
<evidence type="ECO:0000259" key="24">
    <source>
        <dbReference type="PROSITE" id="PS51190"/>
    </source>
</evidence>
<evidence type="ECO:0000256" key="10">
    <source>
        <dbReference type="ARBA" id="ARBA00022763"/>
    </source>
</evidence>
<evidence type="ECO:0000256" key="16">
    <source>
        <dbReference type="ARBA" id="ARBA00030222"/>
    </source>
</evidence>
<dbReference type="InterPro" id="IPR021668">
    <property type="entry name" value="TAN"/>
</dbReference>
<dbReference type="Gene3D" id="3.30.1010.10">
    <property type="entry name" value="Phosphatidylinositol 3-kinase Catalytic Subunit, Chain A, domain 4"/>
    <property type="match status" value="1"/>
</dbReference>
<evidence type="ECO:0000256" key="3">
    <source>
        <dbReference type="ARBA" id="ARBA00011370"/>
    </source>
</evidence>
<dbReference type="Gene3D" id="1.10.1070.11">
    <property type="entry name" value="Phosphatidylinositol 3-/4-kinase, catalytic domain"/>
    <property type="match status" value="1"/>
</dbReference>
<evidence type="ECO:0000256" key="1">
    <source>
        <dbReference type="ARBA" id="ARBA00004123"/>
    </source>
</evidence>
<dbReference type="GO" id="GO:0035556">
    <property type="term" value="P:intracellular signal transduction"/>
    <property type="evidence" value="ECO:0007669"/>
    <property type="project" value="UniProtKB-ARBA"/>
</dbReference>
<organism evidence="25 26">
    <name type="scientific">Dendrothele bispora (strain CBS 962.96)</name>
    <dbReference type="NCBI Taxonomy" id="1314807"/>
    <lineage>
        <taxon>Eukaryota</taxon>
        <taxon>Fungi</taxon>
        <taxon>Dikarya</taxon>
        <taxon>Basidiomycota</taxon>
        <taxon>Agaricomycotina</taxon>
        <taxon>Agaricomycetes</taxon>
        <taxon>Agaricomycetidae</taxon>
        <taxon>Agaricales</taxon>
        <taxon>Agaricales incertae sedis</taxon>
        <taxon>Dendrothele</taxon>
    </lineage>
</organism>
<keyword evidence="8" id="KW-0808">Transferase</keyword>
<comment type="subcellular location">
    <subcellularLocation>
        <location evidence="1">Nucleus</location>
    </subcellularLocation>
</comment>
<dbReference type="SUPFAM" id="SSF48371">
    <property type="entry name" value="ARM repeat"/>
    <property type="match status" value="2"/>
</dbReference>
<comment type="catalytic activity">
    <reaction evidence="19">
        <text>L-threonyl-[protein] + ATP = O-phospho-L-threonyl-[protein] + ADP + H(+)</text>
        <dbReference type="Rhea" id="RHEA:46608"/>
        <dbReference type="Rhea" id="RHEA-COMP:11060"/>
        <dbReference type="Rhea" id="RHEA-COMP:11605"/>
        <dbReference type="ChEBI" id="CHEBI:15378"/>
        <dbReference type="ChEBI" id="CHEBI:30013"/>
        <dbReference type="ChEBI" id="CHEBI:30616"/>
        <dbReference type="ChEBI" id="CHEBI:61977"/>
        <dbReference type="ChEBI" id="CHEBI:456216"/>
        <dbReference type="EC" id="2.7.11.1"/>
    </reaction>
</comment>
<dbReference type="EMBL" id="ML179427">
    <property type="protein sequence ID" value="THU87972.1"/>
    <property type="molecule type" value="Genomic_DNA"/>
</dbReference>
<evidence type="ECO:0000256" key="15">
    <source>
        <dbReference type="ARBA" id="ARBA00030020"/>
    </source>
</evidence>
<keyword evidence="9" id="KW-0547">Nucleotide-binding</keyword>
<feature type="domain" description="PI3K/PI4K catalytic" evidence="22">
    <location>
        <begin position="2688"/>
        <end position="3008"/>
    </location>
</feature>
<dbReference type="PROSITE" id="PS50290">
    <property type="entry name" value="PI3_4_KINASE_3"/>
    <property type="match status" value="1"/>
</dbReference>
<evidence type="ECO:0000256" key="6">
    <source>
        <dbReference type="ARBA" id="ARBA00020288"/>
    </source>
</evidence>
<dbReference type="Pfam" id="PF00454">
    <property type="entry name" value="PI3_PI4_kinase"/>
    <property type="match status" value="1"/>
</dbReference>
<dbReference type="InterPro" id="IPR011009">
    <property type="entry name" value="Kinase-like_dom_sf"/>
</dbReference>
<evidence type="ECO:0000256" key="5">
    <source>
        <dbReference type="ARBA" id="ARBA00014619"/>
    </source>
</evidence>
<comment type="similarity">
    <text evidence="2">Belongs to the PI3/PI4-kinase family. ATM subfamily.</text>
</comment>
<evidence type="ECO:0000313" key="26">
    <source>
        <dbReference type="Proteomes" id="UP000297245"/>
    </source>
</evidence>
<dbReference type="GO" id="GO:0005524">
    <property type="term" value="F:ATP binding"/>
    <property type="evidence" value="ECO:0007669"/>
    <property type="project" value="UniProtKB-KW"/>
</dbReference>
<dbReference type="PANTHER" id="PTHR37079">
    <property type="entry name" value="SERINE/THREONINE-PROTEIN KINASE ATM"/>
    <property type="match status" value="1"/>
</dbReference>
<dbReference type="SMART" id="SM00146">
    <property type="entry name" value="PI3Kc"/>
    <property type="match status" value="1"/>
</dbReference>
<accession>A0A4S8LG22</accession>
<proteinExistence type="inferred from homology"/>
<dbReference type="InterPro" id="IPR038980">
    <property type="entry name" value="ATM_plant"/>
</dbReference>
<evidence type="ECO:0000256" key="11">
    <source>
        <dbReference type="ARBA" id="ARBA00022777"/>
    </source>
</evidence>
<dbReference type="PROSITE" id="PS51190">
    <property type="entry name" value="FATC"/>
    <property type="match status" value="1"/>
</dbReference>
<dbReference type="GO" id="GO:0004674">
    <property type="term" value="F:protein serine/threonine kinase activity"/>
    <property type="evidence" value="ECO:0007669"/>
    <property type="project" value="UniProtKB-KW"/>
</dbReference>
<sequence length="3055" mass="348056">MGKIDDIEALLRHDKITQRKEGVNQIRTYFNRDQNVQRHAQSDPKRWLTTFQALFVNAGTEKREYYSKKQSATVQKRLSEVANTIRWLVEQAVTLLNRGTVRSIREHIYSMLTHHGELVQPLVLDYVKALKTLMAYSPHLESTEGEAWKDLVEICFNAILKDPFSTGLEVEEDDEDHPYRTKRNVSTYTGESERDVEDSVGDEDDDDEEMSSTRKRRRRERTPRFPMPSQASYATHQRRSNTSIAVDAEQVAFMDLLCTLVKAKISPILEDKVTCGILRRLSRFLELYPGDTSLHYDFLQVVMTVLDHVSLNHKMEVVKFAQDSWHNLLGLWSTKNKRLKEGLVCILRVLFPFLVVDEDEGSPSHRVEDIRDLWKLLIDEVDNKRGIDPLSMDSLRLELLESMVDIKDGESAFIAKTFRAGARFDPTQALTWAVLELQADCAEKLFQDSESIYSHATRYEGKRQRIENPLPSLVHPLSSHISPSLRVYHLQILLFFINTHWSVLHDSDQTDIMNSLLQLVSYDDGQGAVQSWTFLCFAAIAHAETVASPQNKGTQTTETSSQATRTHSMIWDQVWTHAIRRTNVPAVCRAASHTAQALLVYVNSRSTQYSFTHSPLPNHRVLSEIENLAKDLDVQGPVSPYDSVCSFLSCCLRIASQDVRLFRMQLEDKVLSWLVDCWRLEHVDDPEAPLHLIKDIVLLLETICSCSRRSSLVCRALLPECTVVNTLLREEKTKVIRDFLLYAKVPPFDKGHSPERSTESSTSRISSIPSDTDLVAPRSRERKVSSSLFKSLESLNHYWQDAQNINAHTRASSARRALDVAVTALSFESVLVLNGVRFNRAVIQSACKVIRHIVPLLNRKQWTAEEKSFVLLGLDPLISTGMKAHDDSPWVAMVPPSIGTGIRSRKLKALTADASSLEKSLRMSRMDHLKVVWQGTDVQDMFAETRKAIMDLLRTVAGETPQTASDAMDIDDEDGFAPIRTATVEATGSNESEHSLHNISTVCVSFLAISPVLQNSSGEPTRDKELTSLVLKSANERPYNFFLIGPVFLELIRNEILSLSANNVETFLDELGTLLKLYAHSRDERLHRVMIMFLESTMHLLDSEMLSQDTKENFMILFSWLSNKVTGTRPPLSWFVRDSVARLLDKTLKQDPHERRWDFVQENHTEETLPSQLLAKLNSDNDMRVRFRAASLTGRMFEITRQARKSPMQLYAKVTDCYTKVITDFERMLTRMLSLGNIMTASSTVRPGPFWHLLEACFHSNEYTQHIHAILNGVVQRMGVKDLTVLFRAYASELASAIRKGHYNILRVPHRILGYKDRKECAEATFRTFTSANVVPGDNRHGIELFEGHCRVLQKKKKEGLHECFGDIISYQVLEWFKDHTKPVEGLAGSVTKLIEAGDFSEVQDTLLHELDEVLASMLRKLGDQDFTSNGSIVTALQAIDQSGQSSKVFTELNKYRRVDDFEPHEPIHPIYDAYTILRGMSWLMHQISLTEDAALTYHVLQALVTDVQENFLLNEQFRLINAITLWVAYRHTDFKDPTLLHTLIRGGCALLEQSDLVRPARSLLDWCFGIYRTLAKKDWKDPRFPDILIRISGQCYEHSQDIRDSGSTDTALLTWIDDQVYRLDDQSILSSQLKFALSAWPHQPSQRLSYLYSGITTDSISRVLNDSHISSNKFRLVRQLRYLTSQGVYDESQFADTDFWHLKKCIPPRDQLRMQDIHDFAALLELNKGSISSFGNEQLVSSSHRNKNRRKVREKEVNQSSEDFILQSLLHMLESEDAVSRRSAYDTLRLVLSTSSDSLTGSTQRVAVEYSEEISFLQKYRVTRTARLSRPASDISIVLSSESYKNALEDFPLWIGMISTLFTDILSASNPFYAYLSDILQSQTAFTELVFPRLVQTILQTPLGGVDPRHSCSTVLSEYFNTILSSEHACTSCRKSIIDVVLHLRHVPTQSQDPLAHDKWLNLDFLLLARNAIICGAYTTALLFLELASEYQVGSVLSDEHTEKVMYEIYSNIDEPDGFYGIQTQDHYKFLMKQFHHEKQWEKAFRFHGAALEADMGNASETEGLLNAFQSYGFNHLATQTLLSSISNQNIESTMTYQLGWRTETWDLPDRHDEESPGASLYLALRALHRERDQRAVDRIVEHAFFQEMENLRSLGSENVSQIRQAVQNLMSLSQISQWRDPHTQSLLSSRQTDVKSWVDFMNLDSGFHFSDLESIMATRISLIRSARQKERQQQIGNMVSPFSQLLVEIEKNCLLSLSSAARDAQQIQIALNSVLRAKNLEGAPSFRVSEELAAVLWMHQEPKHAVEFLKDLLRPLLRNGSTKSTNESTDIALAAARLGSWTAEACLEKPSYISQEFFQPAISLLSTNSQGHADAKVYREYAMFAERQYYAILKSPDALRWRFYRERKEEEIRQRDSQLQALRSQNQNKDSKEYKDIFAARRKAEKVLQQDRVEEGQFSKARDEFLRQALEMYSCCLHASDAFDDDAPIRLCSLWLANFNNPHIQSGMDKILNRIASKKFLFLAHQLSARLSSQDSSSQKLLQSVVLRMCMEHPFHILYQVFCLKPSSSDEAQPRRQSGRNFTPTGLAAQTDRSAAAANVFKRLRNDPLHQDRVMAVEELCKASLGFANYPIKRKKGITSGKEYKVPQDQLILKLNRCRGKVPVITANTPVDPSMKYADCTWVDHYNDTFETAGGINLPKIVACFATDGSKHKQLFKGEESDDLRQDAVMEQVFELVNIVLRGDEETRRRNLSVRTYKVIPLDAQSGVLEFVGNTSPLREWLTSAHNRYLSPGMTADKMKEIPRKYSAYLSDKNIERTKEEKLEHYAKYAPMFPPVMRHYFTEKHKTPISWFSMRLNYTRSVATTSIVGHILGLGDRHTSNILLDNYTGEVVHIDLGVAFDQGKLLNVPETVPFRLTRDMVDGMGMSGTDGVFQRCAEETLRVLREGSEVIMTVLEVFRHDPLHNWTVSEYKAKKIFRESDNATTTTIGEQLGVLGINMESGTAEEAADRALSGVARKLDKTLSVAAVVRGLITEAKDPVNLGLIYYGWSPLY</sequence>
<evidence type="ECO:0000256" key="20">
    <source>
        <dbReference type="ARBA" id="ARBA00048679"/>
    </source>
</evidence>
<evidence type="ECO:0000256" key="14">
    <source>
        <dbReference type="ARBA" id="ARBA00025079"/>
    </source>
</evidence>
<evidence type="ECO:0000256" key="2">
    <source>
        <dbReference type="ARBA" id="ARBA00010769"/>
    </source>
</evidence>
<dbReference type="CDD" id="cd05171">
    <property type="entry name" value="PIKKc_ATM"/>
    <property type="match status" value="1"/>
</dbReference>
<dbReference type="Pfam" id="PF11640">
    <property type="entry name" value="TAN"/>
    <property type="match status" value="1"/>
</dbReference>
<keyword evidence="10" id="KW-0227">DNA damage</keyword>
<evidence type="ECO:0000256" key="7">
    <source>
        <dbReference type="ARBA" id="ARBA00022527"/>
    </source>
</evidence>
<comment type="function">
    <text evidence="14">Serine/threonine protein kinase which activates checkpoint signaling upon genotoxic stresses such as ionizing radiation (IR), ultraviolet light (UV), or DNA replication stalling, thereby acting as a DNA damage sensor. Recognizes the substrate consensus sequence [ST]-Q. Phosphorylates histone H2A to form H2AS128ph (gamma-H2A) at sites of DNA damage, involved in the regulation of DNA damage response mechanism. Required for the control of telomere length and genome stability.</text>
</comment>
<reference evidence="25 26" key="1">
    <citation type="journal article" date="2019" name="Nat. Ecol. Evol.">
        <title>Megaphylogeny resolves global patterns of mushroom evolution.</title>
        <authorList>
            <person name="Varga T."/>
            <person name="Krizsan K."/>
            <person name="Foldi C."/>
            <person name="Dima B."/>
            <person name="Sanchez-Garcia M."/>
            <person name="Sanchez-Ramirez S."/>
            <person name="Szollosi G.J."/>
            <person name="Szarkandi J.G."/>
            <person name="Papp V."/>
            <person name="Albert L."/>
            <person name="Andreopoulos W."/>
            <person name="Angelini C."/>
            <person name="Antonin V."/>
            <person name="Barry K.W."/>
            <person name="Bougher N.L."/>
            <person name="Buchanan P."/>
            <person name="Buyck B."/>
            <person name="Bense V."/>
            <person name="Catcheside P."/>
            <person name="Chovatia M."/>
            <person name="Cooper J."/>
            <person name="Damon W."/>
            <person name="Desjardin D."/>
            <person name="Finy P."/>
            <person name="Geml J."/>
            <person name="Haridas S."/>
            <person name="Hughes K."/>
            <person name="Justo A."/>
            <person name="Karasinski D."/>
            <person name="Kautmanova I."/>
            <person name="Kiss B."/>
            <person name="Kocsube S."/>
            <person name="Kotiranta H."/>
            <person name="LaButti K.M."/>
            <person name="Lechner B.E."/>
            <person name="Liimatainen K."/>
            <person name="Lipzen A."/>
            <person name="Lukacs Z."/>
            <person name="Mihaltcheva S."/>
            <person name="Morgado L.N."/>
            <person name="Niskanen T."/>
            <person name="Noordeloos M.E."/>
            <person name="Ohm R.A."/>
            <person name="Ortiz-Santana B."/>
            <person name="Ovrebo C."/>
            <person name="Racz N."/>
            <person name="Riley R."/>
            <person name="Savchenko A."/>
            <person name="Shiryaev A."/>
            <person name="Soop K."/>
            <person name="Spirin V."/>
            <person name="Szebenyi C."/>
            <person name="Tomsovsky M."/>
            <person name="Tulloss R.E."/>
            <person name="Uehling J."/>
            <person name="Grigoriev I.V."/>
            <person name="Vagvolgyi C."/>
            <person name="Papp T."/>
            <person name="Martin F.M."/>
            <person name="Miettinen O."/>
            <person name="Hibbett D.S."/>
            <person name="Nagy L.G."/>
        </authorList>
    </citation>
    <scope>NUCLEOTIDE SEQUENCE [LARGE SCALE GENOMIC DNA]</scope>
    <source>
        <strain evidence="25 26">CBS 962.96</strain>
    </source>
</reference>
<feature type="compositionally biased region" description="Polar residues" evidence="21">
    <location>
        <begin position="229"/>
        <end position="239"/>
    </location>
</feature>
<evidence type="ECO:0000313" key="25">
    <source>
        <dbReference type="EMBL" id="THU87972.1"/>
    </source>
</evidence>
<comment type="subunit">
    <text evidence="3">Associates with DNA double-strand breaks.</text>
</comment>
<evidence type="ECO:0000259" key="23">
    <source>
        <dbReference type="PROSITE" id="PS51189"/>
    </source>
</evidence>
<dbReference type="InterPro" id="IPR018936">
    <property type="entry name" value="PI3/4_kinase_CS"/>
</dbReference>
<dbReference type="OrthoDB" id="381190at2759"/>
<keyword evidence="11" id="KW-0418">Kinase</keyword>
<dbReference type="InterPro" id="IPR016024">
    <property type="entry name" value="ARM-type_fold"/>
</dbReference>
<dbReference type="SUPFAM" id="SSF56112">
    <property type="entry name" value="Protein kinase-like (PK-like)"/>
    <property type="match status" value="1"/>
</dbReference>
<dbReference type="Proteomes" id="UP000297245">
    <property type="component" value="Unassembled WGS sequence"/>
</dbReference>
<dbReference type="SMART" id="SM01343">
    <property type="entry name" value="FATC"/>
    <property type="match status" value="1"/>
</dbReference>
<dbReference type="InterPro" id="IPR036940">
    <property type="entry name" value="PI3/4_kinase_cat_sf"/>
</dbReference>
<keyword evidence="12" id="KW-0067">ATP-binding</keyword>
<feature type="compositionally biased region" description="Low complexity" evidence="21">
    <location>
        <begin position="759"/>
        <end position="770"/>
    </location>
</feature>
<evidence type="ECO:0000256" key="18">
    <source>
        <dbReference type="ARBA" id="ARBA00032467"/>
    </source>
</evidence>
<feature type="domain" description="FAT" evidence="23">
    <location>
        <begin position="1968"/>
        <end position="2569"/>
    </location>
</feature>
<dbReference type="PANTHER" id="PTHR37079:SF4">
    <property type="entry name" value="SERINE_THREONINE-PROTEIN KINASE ATM"/>
    <property type="match status" value="1"/>
</dbReference>
<evidence type="ECO:0000259" key="22">
    <source>
        <dbReference type="PROSITE" id="PS50290"/>
    </source>
</evidence>
<keyword evidence="7" id="KW-0723">Serine/threonine-protein kinase</keyword>
<evidence type="ECO:0000256" key="13">
    <source>
        <dbReference type="ARBA" id="ARBA00023242"/>
    </source>
</evidence>
<feature type="region of interest" description="Disordered" evidence="21">
    <location>
        <begin position="169"/>
        <end position="239"/>
    </location>
</feature>
<evidence type="ECO:0000256" key="21">
    <source>
        <dbReference type="SAM" id="MobiDB-lite"/>
    </source>
</evidence>
<dbReference type="InterPro" id="IPR003152">
    <property type="entry name" value="FATC_dom"/>
</dbReference>
<evidence type="ECO:0000256" key="9">
    <source>
        <dbReference type="ARBA" id="ARBA00022741"/>
    </source>
</evidence>
<evidence type="ECO:0000256" key="12">
    <source>
        <dbReference type="ARBA" id="ARBA00022840"/>
    </source>
</evidence>
<dbReference type="EC" id="2.7.11.1" evidence="4"/>
<name>A0A4S8LG22_DENBC</name>
<feature type="compositionally biased region" description="Acidic residues" evidence="21">
    <location>
        <begin position="194"/>
        <end position="210"/>
    </location>
</feature>